<dbReference type="GO" id="GO:0022857">
    <property type="term" value="F:transmembrane transporter activity"/>
    <property type="evidence" value="ECO:0007669"/>
    <property type="project" value="InterPro"/>
</dbReference>
<sequence length="496" mass="53765">MANMSDHNSEKSNDDYVSNEATPTDLESNNRTGLKLDRQGLPLVPQPSDHPDDPLNFSRWFKVYIAVLISGLAFIAQAGAGFINPAFRLLAKDLDVTVVEASYCTTVFILFGGILSMFTIPFANVYGRRICYIVGTIVGAVGAFVSAAAPTYGGVITGRVLNGIGGSVPLGIGAAITQGERGTFLGLYTLAVTNGPHIAPIAGGYIAERLGWRWNFWIPGIIQAAMLVVLIFTLPETLFSRRDCSTLGRKTYAQKLLFHGKVLQRKIHPRDFGGSLRMAQYAAVLLPSTWFMTASTYGSAIFAVTGSYIGASVFDFDLEQTGLFMGVPLTVGCMIGEATAGWVSDWIINAYARRHNGYRKPEVRLYLLPLTTLLAIGTATFGYCIQARKHWIYASVCMAISGLGSQVGTTMVYTYATDAYKPQSGEVGSVINLAKSIFTFNIGFYALPFSEAVGFDISFTTVAAINLALLLPLVGLVWKGEKIREWQGTPKDHTDI</sequence>
<feature type="transmembrane region" description="Helical" evidence="6">
    <location>
        <begin position="103"/>
        <end position="123"/>
    </location>
</feature>
<feature type="region of interest" description="Disordered" evidence="5">
    <location>
        <begin position="1"/>
        <end position="32"/>
    </location>
</feature>
<feature type="transmembrane region" description="Helical" evidence="6">
    <location>
        <begin position="130"/>
        <end position="149"/>
    </location>
</feature>
<feature type="transmembrane region" description="Helical" evidence="6">
    <location>
        <begin position="323"/>
        <end position="344"/>
    </location>
</feature>
<dbReference type="Proteomes" id="UP001310594">
    <property type="component" value="Unassembled WGS sequence"/>
</dbReference>
<comment type="subcellular location">
    <subcellularLocation>
        <location evidence="1">Membrane</location>
        <topology evidence="1">Multi-pass membrane protein</topology>
    </subcellularLocation>
</comment>
<evidence type="ECO:0000256" key="1">
    <source>
        <dbReference type="ARBA" id="ARBA00004141"/>
    </source>
</evidence>
<evidence type="ECO:0000256" key="4">
    <source>
        <dbReference type="ARBA" id="ARBA00023136"/>
    </source>
</evidence>
<feature type="transmembrane region" description="Helical" evidence="6">
    <location>
        <begin position="427"/>
        <end position="447"/>
    </location>
</feature>
<dbReference type="InterPro" id="IPR011701">
    <property type="entry name" value="MFS"/>
</dbReference>
<keyword evidence="3 6" id="KW-1133">Transmembrane helix</keyword>
<feature type="transmembrane region" description="Helical" evidence="6">
    <location>
        <begin position="216"/>
        <end position="234"/>
    </location>
</feature>
<protein>
    <recommendedName>
        <fullName evidence="7">Major facilitator superfamily (MFS) profile domain-containing protein</fullName>
    </recommendedName>
</protein>
<dbReference type="InterPro" id="IPR036259">
    <property type="entry name" value="MFS_trans_sf"/>
</dbReference>
<evidence type="ECO:0000256" key="5">
    <source>
        <dbReference type="SAM" id="MobiDB-lite"/>
    </source>
</evidence>
<feature type="transmembrane region" description="Helical" evidence="6">
    <location>
        <begin position="459"/>
        <end position="478"/>
    </location>
</feature>
<comment type="caution">
    <text evidence="8">The sequence shown here is derived from an EMBL/GenBank/DDBJ whole genome shotgun (WGS) entry which is preliminary data.</text>
</comment>
<feature type="transmembrane region" description="Helical" evidence="6">
    <location>
        <begin position="63"/>
        <end position="83"/>
    </location>
</feature>
<dbReference type="AlphaFoldDB" id="A0AAN7VUD1"/>
<evidence type="ECO:0000256" key="2">
    <source>
        <dbReference type="ARBA" id="ARBA00022692"/>
    </source>
</evidence>
<feature type="compositionally biased region" description="Polar residues" evidence="5">
    <location>
        <begin position="15"/>
        <end position="32"/>
    </location>
</feature>
<feature type="transmembrane region" description="Helical" evidence="6">
    <location>
        <begin position="391"/>
        <end position="415"/>
    </location>
</feature>
<dbReference type="Pfam" id="PF07690">
    <property type="entry name" value="MFS_1"/>
    <property type="match status" value="1"/>
</dbReference>
<evidence type="ECO:0000259" key="7">
    <source>
        <dbReference type="PROSITE" id="PS50850"/>
    </source>
</evidence>
<evidence type="ECO:0000313" key="8">
    <source>
        <dbReference type="EMBL" id="KAK5704026.1"/>
    </source>
</evidence>
<dbReference type="Gene3D" id="1.20.1250.20">
    <property type="entry name" value="MFS general substrate transporter like domains"/>
    <property type="match status" value="1"/>
</dbReference>
<dbReference type="EMBL" id="JAVRQU010000004">
    <property type="protein sequence ID" value="KAK5704026.1"/>
    <property type="molecule type" value="Genomic_DNA"/>
</dbReference>
<gene>
    <name evidence="8" type="ORF">LTR97_003039</name>
</gene>
<dbReference type="PROSITE" id="PS50850">
    <property type="entry name" value="MFS"/>
    <property type="match status" value="1"/>
</dbReference>
<name>A0AAN7VUD1_9PEZI</name>
<feature type="transmembrane region" description="Helical" evidence="6">
    <location>
        <begin position="365"/>
        <end position="385"/>
    </location>
</feature>
<proteinExistence type="predicted"/>
<dbReference type="SUPFAM" id="SSF103473">
    <property type="entry name" value="MFS general substrate transporter"/>
    <property type="match status" value="1"/>
</dbReference>
<keyword evidence="2 6" id="KW-0812">Transmembrane</keyword>
<evidence type="ECO:0000313" key="9">
    <source>
        <dbReference type="Proteomes" id="UP001310594"/>
    </source>
</evidence>
<evidence type="ECO:0000256" key="3">
    <source>
        <dbReference type="ARBA" id="ARBA00022989"/>
    </source>
</evidence>
<dbReference type="PANTHER" id="PTHR23502">
    <property type="entry name" value="MAJOR FACILITATOR SUPERFAMILY"/>
    <property type="match status" value="1"/>
</dbReference>
<accession>A0AAN7VUD1</accession>
<feature type="transmembrane region" description="Helical" evidence="6">
    <location>
        <begin position="284"/>
        <end position="311"/>
    </location>
</feature>
<feature type="domain" description="Major facilitator superfamily (MFS) profile" evidence="7">
    <location>
        <begin position="65"/>
        <end position="481"/>
    </location>
</feature>
<evidence type="ECO:0000256" key="6">
    <source>
        <dbReference type="SAM" id="Phobius"/>
    </source>
</evidence>
<dbReference type="GO" id="GO:0005886">
    <property type="term" value="C:plasma membrane"/>
    <property type="evidence" value="ECO:0007669"/>
    <property type="project" value="TreeGrafter"/>
</dbReference>
<keyword evidence="4 6" id="KW-0472">Membrane</keyword>
<organism evidence="8 9">
    <name type="scientific">Elasticomyces elasticus</name>
    <dbReference type="NCBI Taxonomy" id="574655"/>
    <lineage>
        <taxon>Eukaryota</taxon>
        <taxon>Fungi</taxon>
        <taxon>Dikarya</taxon>
        <taxon>Ascomycota</taxon>
        <taxon>Pezizomycotina</taxon>
        <taxon>Dothideomycetes</taxon>
        <taxon>Dothideomycetidae</taxon>
        <taxon>Mycosphaerellales</taxon>
        <taxon>Teratosphaeriaceae</taxon>
        <taxon>Elasticomyces</taxon>
    </lineage>
</organism>
<reference evidence="8" key="1">
    <citation type="submission" date="2023-08" db="EMBL/GenBank/DDBJ databases">
        <title>Black Yeasts Isolated from many extreme environments.</title>
        <authorList>
            <person name="Coleine C."/>
            <person name="Stajich J.E."/>
            <person name="Selbmann L."/>
        </authorList>
    </citation>
    <scope>NUCLEOTIDE SEQUENCE</scope>
    <source>
        <strain evidence="8">CCFEE 5810</strain>
    </source>
</reference>
<dbReference type="InterPro" id="IPR020846">
    <property type="entry name" value="MFS_dom"/>
</dbReference>
<dbReference type="PANTHER" id="PTHR23502:SF181">
    <property type="entry name" value="MAJOR FACILITATOR SUPERFAMILY (MFS) PROFILE DOMAIN-CONTAINING PROTEIN"/>
    <property type="match status" value="1"/>
</dbReference>